<dbReference type="Gene3D" id="1.10.10.60">
    <property type="entry name" value="Homeodomain-like"/>
    <property type="match status" value="2"/>
</dbReference>
<dbReference type="InterPro" id="IPR020449">
    <property type="entry name" value="Tscrpt_reg_AraC-type_HTH"/>
</dbReference>
<proteinExistence type="predicted"/>
<feature type="domain" description="HTH araC/xylS-type" evidence="4">
    <location>
        <begin position="203"/>
        <end position="304"/>
    </location>
</feature>
<dbReference type="PANTHER" id="PTHR43280">
    <property type="entry name" value="ARAC-FAMILY TRANSCRIPTIONAL REGULATOR"/>
    <property type="match status" value="1"/>
</dbReference>
<accession>A0AAX1NFU9</accession>
<keyword evidence="6" id="KW-1185">Reference proteome</keyword>
<dbReference type="PANTHER" id="PTHR43280:SF32">
    <property type="entry name" value="TRANSCRIPTIONAL REGULATORY PROTEIN"/>
    <property type="match status" value="1"/>
</dbReference>
<dbReference type="EMBL" id="CP076133">
    <property type="protein sequence ID" value="QWG05228.1"/>
    <property type="molecule type" value="Genomic_DNA"/>
</dbReference>
<dbReference type="InterPro" id="IPR018060">
    <property type="entry name" value="HTH_AraC"/>
</dbReference>
<dbReference type="SUPFAM" id="SSF46689">
    <property type="entry name" value="Homeodomain-like"/>
    <property type="match status" value="1"/>
</dbReference>
<reference evidence="5 6" key="1">
    <citation type="submission" date="2021-05" db="EMBL/GenBank/DDBJ databases">
        <title>Comparative genomic studies on the polysaccharide-degrading batcterial strains of the Flammeovirga genus.</title>
        <authorList>
            <person name="Zewei F."/>
            <person name="Zheng Z."/>
            <person name="Yu L."/>
            <person name="Ruyue G."/>
            <person name="Yanhong M."/>
            <person name="Yuanyuan C."/>
            <person name="Jingyan G."/>
            <person name="Wenjun H."/>
        </authorList>
    </citation>
    <scope>NUCLEOTIDE SEQUENCE [LARGE SCALE GENOMIC DNA]</scope>
    <source>
        <strain evidence="5 6">NBRC:100898</strain>
    </source>
</reference>
<evidence type="ECO:0000313" key="6">
    <source>
        <dbReference type="Proteomes" id="UP000678679"/>
    </source>
</evidence>
<dbReference type="AlphaFoldDB" id="A0AAX1NFU9"/>
<dbReference type="KEGG" id="fya:KMW28_22670"/>
<dbReference type="InterPro" id="IPR009057">
    <property type="entry name" value="Homeodomain-like_sf"/>
</dbReference>
<keyword evidence="1" id="KW-0805">Transcription regulation</keyword>
<keyword evidence="2" id="KW-0238">DNA-binding</keyword>
<gene>
    <name evidence="5" type="ORF">KMW28_22670</name>
</gene>
<name>A0AAX1NFU9_9BACT</name>
<evidence type="ECO:0000259" key="4">
    <source>
        <dbReference type="PROSITE" id="PS01124"/>
    </source>
</evidence>
<evidence type="ECO:0000256" key="3">
    <source>
        <dbReference type="ARBA" id="ARBA00023163"/>
    </source>
</evidence>
<organism evidence="5 6">
    <name type="scientific">Flammeovirga yaeyamensis</name>
    <dbReference type="NCBI Taxonomy" id="367791"/>
    <lineage>
        <taxon>Bacteria</taxon>
        <taxon>Pseudomonadati</taxon>
        <taxon>Bacteroidota</taxon>
        <taxon>Cytophagia</taxon>
        <taxon>Cytophagales</taxon>
        <taxon>Flammeovirgaceae</taxon>
        <taxon>Flammeovirga</taxon>
    </lineage>
</organism>
<protein>
    <submittedName>
        <fullName evidence="5">Helix-turn-helix domain-containing protein</fullName>
    </submittedName>
</protein>
<dbReference type="GO" id="GO:0043565">
    <property type="term" value="F:sequence-specific DNA binding"/>
    <property type="evidence" value="ECO:0007669"/>
    <property type="project" value="InterPro"/>
</dbReference>
<dbReference type="GO" id="GO:0003700">
    <property type="term" value="F:DNA-binding transcription factor activity"/>
    <property type="evidence" value="ECO:0007669"/>
    <property type="project" value="InterPro"/>
</dbReference>
<dbReference type="PROSITE" id="PS01124">
    <property type="entry name" value="HTH_ARAC_FAMILY_2"/>
    <property type="match status" value="1"/>
</dbReference>
<sequence length="305" mass="35577">MSDILRIKSIAQFHEILGLPSPNHPLISLIQDSDVKNLEFDDDLFDIRFSSSMYTIMFKDKISGSLGYGRNSYDYQEGTLIFANPNQVFTTPKKEDLKGKEGWTLLFHPDLLLKSNMYNQMESYTFFDYEVNEALHLSKREEDYITNIIDQIRSEYSQNIDKHSQNLILSNLELFLNYCMRFYDRQFYTRTNLNTDLVGDFRSKLKAYFKSEQIVKKGLPSSNYFGKMLNMSPNYLSDLLKKETGIGIKEHIDAYVVKKAKNILLSSNQTVGEIAFTLGFEYPQSFTRMFKKKTGYSPNEYRAMN</sequence>
<dbReference type="Proteomes" id="UP000678679">
    <property type="component" value="Chromosome 2"/>
</dbReference>
<dbReference type="SMART" id="SM00342">
    <property type="entry name" value="HTH_ARAC"/>
    <property type="match status" value="1"/>
</dbReference>
<evidence type="ECO:0000256" key="1">
    <source>
        <dbReference type="ARBA" id="ARBA00023015"/>
    </source>
</evidence>
<evidence type="ECO:0000256" key="2">
    <source>
        <dbReference type="ARBA" id="ARBA00023125"/>
    </source>
</evidence>
<evidence type="ECO:0000313" key="5">
    <source>
        <dbReference type="EMBL" id="QWG05228.1"/>
    </source>
</evidence>
<dbReference type="Pfam" id="PF12833">
    <property type="entry name" value="HTH_18"/>
    <property type="match status" value="1"/>
</dbReference>
<dbReference type="RefSeq" id="WP_169662103.1">
    <property type="nucleotide sequence ID" value="NZ_CP076133.1"/>
</dbReference>
<dbReference type="PRINTS" id="PR00032">
    <property type="entry name" value="HTHARAC"/>
</dbReference>
<keyword evidence="3" id="KW-0804">Transcription</keyword>